<feature type="transmembrane region" description="Helical" evidence="1">
    <location>
        <begin position="220"/>
        <end position="240"/>
    </location>
</feature>
<keyword evidence="1" id="KW-1133">Transmembrane helix</keyword>
<dbReference type="PANTHER" id="PTHR43044">
    <property type="match status" value="1"/>
</dbReference>
<sequence>MNGTHAINTELISYRIPHLKVATPAVAIGGGALILAVILGFIGGWGNFMHAYLAAYLFWFGITIGCIALTMLHHLTGGRWGDVIRPLLETGTRNLILMFVLGIPILIFMRDIYPWAQPYEVLSTKLKHQYNMWTNPAFFIVRFVVYFLILGAMAVGLNRKYRLRDEMAVKNPADNTGSFFRFVSGPGMLVLFVVITFATIDWAMSVQAAWFSTIYGLHYMAGQGLSTVALMIIVIMLITRQWESNRADHSPLINAETWHDLGNLLFAFTMLWGYLSLSQMLIVYSGNLPFEAAFYKARSVNNWQYIGGAMIALHFFLPFSLLLMRNLKRDPKKLIIIAVLILLVRQIDFYYQIHPSYADGLPGKTDEAHRVMSAFGWHTVQNILTPVGIGGLWIAFFAWNLKDRRVLPAPAQEVHHG</sequence>
<keyword evidence="3" id="KW-1185">Reference proteome</keyword>
<feature type="transmembrane region" description="Helical" evidence="1">
    <location>
        <begin position="95"/>
        <end position="116"/>
    </location>
</feature>
<protein>
    <recommendedName>
        <fullName evidence="4">Molybdopterin oxidoreductase</fullName>
    </recommendedName>
</protein>
<dbReference type="RefSeq" id="WP_206294846.1">
    <property type="nucleotide sequence ID" value="NZ_CP063458.1"/>
</dbReference>
<proteinExistence type="predicted"/>
<feature type="transmembrane region" description="Helical" evidence="1">
    <location>
        <begin position="334"/>
        <end position="353"/>
    </location>
</feature>
<evidence type="ECO:0000256" key="1">
    <source>
        <dbReference type="SAM" id="Phobius"/>
    </source>
</evidence>
<organism evidence="2 3">
    <name type="scientific">Humisphaera borealis</name>
    <dbReference type="NCBI Taxonomy" id="2807512"/>
    <lineage>
        <taxon>Bacteria</taxon>
        <taxon>Pseudomonadati</taxon>
        <taxon>Planctomycetota</taxon>
        <taxon>Phycisphaerae</taxon>
        <taxon>Tepidisphaerales</taxon>
        <taxon>Tepidisphaeraceae</taxon>
        <taxon>Humisphaera</taxon>
    </lineage>
</organism>
<feature type="transmembrane region" description="Helical" evidence="1">
    <location>
        <begin position="303"/>
        <end position="322"/>
    </location>
</feature>
<feature type="transmembrane region" description="Helical" evidence="1">
    <location>
        <begin position="21"/>
        <end position="45"/>
    </location>
</feature>
<keyword evidence="1" id="KW-0812">Transmembrane</keyword>
<feature type="transmembrane region" description="Helical" evidence="1">
    <location>
        <begin position="383"/>
        <end position="401"/>
    </location>
</feature>
<keyword evidence="1" id="KW-0472">Membrane</keyword>
<evidence type="ECO:0000313" key="3">
    <source>
        <dbReference type="Proteomes" id="UP000593765"/>
    </source>
</evidence>
<accession>A0A7M2X1C9</accession>
<name>A0A7M2X1C9_9BACT</name>
<feature type="transmembrane region" description="Helical" evidence="1">
    <location>
        <begin position="51"/>
        <end position="75"/>
    </location>
</feature>
<dbReference type="KEGG" id="hbs:IPV69_09385"/>
<dbReference type="Proteomes" id="UP000593765">
    <property type="component" value="Chromosome"/>
</dbReference>
<dbReference type="EMBL" id="CP063458">
    <property type="protein sequence ID" value="QOV91548.1"/>
    <property type="molecule type" value="Genomic_DNA"/>
</dbReference>
<dbReference type="PANTHER" id="PTHR43044:SF1">
    <property type="entry name" value="QUINOL:CYTOCHROME C OXIDOREDUCTASE QUINONE-BINDING SUBUNIT 2"/>
    <property type="match status" value="1"/>
</dbReference>
<feature type="transmembrane region" description="Helical" evidence="1">
    <location>
        <begin position="261"/>
        <end position="283"/>
    </location>
</feature>
<dbReference type="AlphaFoldDB" id="A0A7M2X1C9"/>
<gene>
    <name evidence="2" type="ORF">IPV69_09385</name>
</gene>
<feature type="transmembrane region" description="Helical" evidence="1">
    <location>
        <begin position="136"/>
        <end position="158"/>
    </location>
</feature>
<evidence type="ECO:0000313" key="2">
    <source>
        <dbReference type="EMBL" id="QOV91548.1"/>
    </source>
</evidence>
<reference evidence="2 3" key="1">
    <citation type="submission" date="2020-10" db="EMBL/GenBank/DDBJ databases">
        <title>Wide distribution of Phycisphaera-like planctomycetes from WD2101 soil group in peatlands and genome analysis of the first cultivated representative.</title>
        <authorList>
            <person name="Dedysh S.N."/>
            <person name="Beletsky A.V."/>
            <person name="Ivanova A."/>
            <person name="Kulichevskaya I.S."/>
            <person name="Suzina N.E."/>
            <person name="Philippov D.A."/>
            <person name="Rakitin A.L."/>
            <person name="Mardanov A.V."/>
            <person name="Ravin N.V."/>
        </authorList>
    </citation>
    <scope>NUCLEOTIDE SEQUENCE [LARGE SCALE GENOMIC DNA]</scope>
    <source>
        <strain evidence="2 3">M1803</strain>
    </source>
</reference>
<evidence type="ECO:0008006" key="4">
    <source>
        <dbReference type="Google" id="ProtNLM"/>
    </source>
</evidence>
<feature type="transmembrane region" description="Helical" evidence="1">
    <location>
        <begin position="179"/>
        <end position="200"/>
    </location>
</feature>